<sequence length="273" mass="29708">MSDLLQQIAAAKQYIQGFSATRPLAGIILGSGLGGLVEDITDRIEIPYADIPYFPESTVEGHQGRLILGNMQGRPVVAMAGRFHYYEGFSMQQVTFPVRVMQALGVQTLLVSNAAGGMNTAFKVGDLMIIRDHINLQPEHPLRGRNLDTLGPRFPDMSEPYAKTLINKAKEIAAANNIPVHTGVYVGVQGPTFETRAEYKFMHIIGGDAVGMSTVPEVIVAVHAGLKVFAMSVITDLGIREEDNVITHEEVLQAAAEAAPKLTRIFRELIQSL</sequence>
<dbReference type="NCBIfam" id="TIGR01697">
    <property type="entry name" value="PNPH-PUNA-XAPA"/>
    <property type="match status" value="1"/>
</dbReference>
<dbReference type="OrthoDB" id="1523230at2"/>
<protein>
    <recommendedName>
        <fullName evidence="7">Purine nucleoside phosphorylase</fullName>
        <ecNumber evidence="7">2.4.2.1</ecNumber>
    </recommendedName>
    <alternativeName>
        <fullName evidence="7">Inosine-guanosine phosphorylase</fullName>
    </alternativeName>
</protein>
<dbReference type="InterPro" id="IPR018099">
    <property type="entry name" value="Purine_phosphorylase-2_CS"/>
</dbReference>
<evidence type="ECO:0000259" key="8">
    <source>
        <dbReference type="Pfam" id="PF01048"/>
    </source>
</evidence>
<dbReference type="PANTHER" id="PTHR11904">
    <property type="entry name" value="METHYLTHIOADENOSINE/PURINE NUCLEOSIDE PHOSPHORYLASE"/>
    <property type="match status" value="1"/>
</dbReference>
<dbReference type="PROSITE" id="PS01240">
    <property type="entry name" value="PNP_MTAP_2"/>
    <property type="match status" value="1"/>
</dbReference>
<dbReference type="UniPathway" id="UPA00606"/>
<evidence type="ECO:0000256" key="3">
    <source>
        <dbReference type="ARBA" id="ARBA00011233"/>
    </source>
</evidence>
<dbReference type="InterPro" id="IPR000845">
    <property type="entry name" value="Nucleoside_phosphorylase_d"/>
</dbReference>
<dbReference type="GO" id="GO:0004731">
    <property type="term" value="F:purine-nucleoside phosphorylase activity"/>
    <property type="evidence" value="ECO:0007669"/>
    <property type="project" value="UniProtKB-EC"/>
</dbReference>
<dbReference type="InterPro" id="IPR011270">
    <property type="entry name" value="Pur_Nuc_Pase_Ino/Guo-sp"/>
</dbReference>
<keyword evidence="4" id="KW-0597">Phosphoprotein</keyword>
<evidence type="ECO:0000313" key="10">
    <source>
        <dbReference type="Proteomes" id="UP000198984"/>
    </source>
</evidence>
<dbReference type="Pfam" id="PF01048">
    <property type="entry name" value="PNP_UDP_1"/>
    <property type="match status" value="1"/>
</dbReference>
<dbReference type="InterPro" id="IPR011268">
    <property type="entry name" value="Purine_phosphorylase"/>
</dbReference>
<evidence type="ECO:0000256" key="1">
    <source>
        <dbReference type="ARBA" id="ARBA00005058"/>
    </source>
</evidence>
<evidence type="ECO:0000313" key="9">
    <source>
        <dbReference type="EMBL" id="SEN85008.1"/>
    </source>
</evidence>
<evidence type="ECO:0000256" key="2">
    <source>
        <dbReference type="ARBA" id="ARBA00006751"/>
    </source>
</evidence>
<gene>
    <name evidence="9" type="ORF">SAMN04488505_113166</name>
</gene>
<dbReference type="STRING" id="573321.SAMN04488505_113166"/>
<proteinExistence type="inferred from homology"/>
<comment type="pathway">
    <text evidence="1 7">Purine metabolism; purine nucleoside salvage.</text>
</comment>
<dbReference type="InterPro" id="IPR035994">
    <property type="entry name" value="Nucleoside_phosphorylase_sf"/>
</dbReference>
<dbReference type="EMBL" id="FOBB01000013">
    <property type="protein sequence ID" value="SEN85008.1"/>
    <property type="molecule type" value="Genomic_DNA"/>
</dbReference>
<dbReference type="Proteomes" id="UP000198984">
    <property type="component" value="Unassembled WGS sequence"/>
</dbReference>
<dbReference type="PIRSF" id="PIRSF000477">
    <property type="entry name" value="PurNPase"/>
    <property type="match status" value="1"/>
</dbReference>
<name>A0A1H8JXS9_9BACT</name>
<comment type="similarity">
    <text evidence="2 7">Belongs to the PNP/MTAP phosphorylase family.</text>
</comment>
<keyword evidence="5 7" id="KW-0328">Glycosyltransferase</keyword>
<comment type="function">
    <text evidence="7">The purine nucleoside phosphorylases catalyze the phosphorolytic breakdown of the N-glycosidic bond in the beta-(deoxy)ribonucleoside molecules, with the formation of the corresponding free purine bases and pentose-1-phosphate.</text>
</comment>
<dbReference type="EC" id="2.4.2.1" evidence="7"/>
<dbReference type="CDD" id="cd09009">
    <property type="entry name" value="PNP-EcPNPII_like"/>
    <property type="match status" value="1"/>
</dbReference>
<dbReference type="GO" id="GO:0005737">
    <property type="term" value="C:cytoplasm"/>
    <property type="evidence" value="ECO:0007669"/>
    <property type="project" value="TreeGrafter"/>
</dbReference>
<reference evidence="9 10" key="1">
    <citation type="submission" date="2016-10" db="EMBL/GenBank/DDBJ databases">
        <authorList>
            <person name="de Groot N.N."/>
        </authorList>
    </citation>
    <scope>NUCLEOTIDE SEQUENCE [LARGE SCALE GENOMIC DNA]</scope>
    <source>
        <strain evidence="9 10">DSM 21039</strain>
    </source>
</reference>
<dbReference type="Gene3D" id="3.40.50.1580">
    <property type="entry name" value="Nucleoside phosphorylase domain"/>
    <property type="match status" value="1"/>
</dbReference>
<dbReference type="SUPFAM" id="SSF53167">
    <property type="entry name" value="Purine and uridine phosphorylases"/>
    <property type="match status" value="1"/>
</dbReference>
<evidence type="ECO:0000256" key="6">
    <source>
        <dbReference type="ARBA" id="ARBA00022679"/>
    </source>
</evidence>
<evidence type="ECO:0000256" key="7">
    <source>
        <dbReference type="PIRNR" id="PIRNR000477"/>
    </source>
</evidence>
<dbReference type="AlphaFoldDB" id="A0A1H8JXS9"/>
<comment type="subunit">
    <text evidence="3">Homotrimer.</text>
</comment>
<accession>A0A1H8JXS9</accession>
<feature type="domain" description="Nucleoside phosphorylase" evidence="8">
    <location>
        <begin position="26"/>
        <end position="270"/>
    </location>
</feature>
<dbReference type="NCBIfam" id="NF006054">
    <property type="entry name" value="PRK08202.1"/>
    <property type="match status" value="1"/>
</dbReference>
<keyword evidence="10" id="KW-1185">Reference proteome</keyword>
<keyword evidence="6 7" id="KW-0808">Transferase</keyword>
<dbReference type="PANTHER" id="PTHR11904:SF9">
    <property type="entry name" value="PURINE NUCLEOSIDE PHOSPHORYLASE-RELATED"/>
    <property type="match status" value="1"/>
</dbReference>
<dbReference type="NCBIfam" id="TIGR01700">
    <property type="entry name" value="PNPH"/>
    <property type="match status" value="1"/>
</dbReference>
<dbReference type="FunFam" id="3.40.50.1580:FF:000010">
    <property type="entry name" value="Purine nucleoside phosphorylase"/>
    <property type="match status" value="1"/>
</dbReference>
<dbReference type="GO" id="GO:0009116">
    <property type="term" value="P:nucleoside metabolic process"/>
    <property type="evidence" value="ECO:0007669"/>
    <property type="project" value="InterPro"/>
</dbReference>
<evidence type="ECO:0000256" key="5">
    <source>
        <dbReference type="ARBA" id="ARBA00022676"/>
    </source>
</evidence>
<organism evidence="9 10">
    <name type="scientific">Chitinophaga rupis</name>
    <dbReference type="NCBI Taxonomy" id="573321"/>
    <lineage>
        <taxon>Bacteria</taxon>
        <taxon>Pseudomonadati</taxon>
        <taxon>Bacteroidota</taxon>
        <taxon>Chitinophagia</taxon>
        <taxon>Chitinophagales</taxon>
        <taxon>Chitinophagaceae</taxon>
        <taxon>Chitinophaga</taxon>
    </lineage>
</organism>
<evidence type="ECO:0000256" key="4">
    <source>
        <dbReference type="ARBA" id="ARBA00022553"/>
    </source>
</evidence>
<dbReference type="RefSeq" id="WP_089921158.1">
    <property type="nucleotide sequence ID" value="NZ_FOBB01000013.1"/>
</dbReference>